<organism evidence="6 7">
    <name type="scientific">Aspergillus bertholletiae</name>
    <dbReference type="NCBI Taxonomy" id="1226010"/>
    <lineage>
        <taxon>Eukaryota</taxon>
        <taxon>Fungi</taxon>
        <taxon>Dikarya</taxon>
        <taxon>Ascomycota</taxon>
        <taxon>Pezizomycotina</taxon>
        <taxon>Eurotiomycetes</taxon>
        <taxon>Eurotiomycetidae</taxon>
        <taxon>Eurotiales</taxon>
        <taxon>Aspergillaceae</taxon>
        <taxon>Aspergillus</taxon>
        <taxon>Aspergillus subgen. Circumdati</taxon>
    </lineage>
</organism>
<dbReference type="PANTHER" id="PTHR42978:SF5">
    <property type="entry name" value="METALLO-BETA-LACTAMASE DOMAIN-CONTAINING PROTEIN"/>
    <property type="match status" value="1"/>
</dbReference>
<accession>A0A5N7BNN6</accession>
<evidence type="ECO:0000256" key="2">
    <source>
        <dbReference type="ARBA" id="ARBA00022723"/>
    </source>
</evidence>
<evidence type="ECO:0000259" key="5">
    <source>
        <dbReference type="SMART" id="SM00849"/>
    </source>
</evidence>
<dbReference type="GO" id="GO:0046872">
    <property type="term" value="F:metal ion binding"/>
    <property type="evidence" value="ECO:0007669"/>
    <property type="project" value="UniProtKB-KW"/>
</dbReference>
<dbReference type="Pfam" id="PF00753">
    <property type="entry name" value="Lactamase_B"/>
    <property type="match status" value="1"/>
</dbReference>
<reference evidence="6 7" key="1">
    <citation type="submission" date="2019-04" db="EMBL/GenBank/DDBJ databases">
        <title>Friends and foes A comparative genomics studyof 23 Aspergillus species from section Flavi.</title>
        <authorList>
            <consortium name="DOE Joint Genome Institute"/>
            <person name="Kjaerbolling I."/>
            <person name="Vesth T."/>
            <person name="Frisvad J.C."/>
            <person name="Nybo J.L."/>
            <person name="Theobald S."/>
            <person name="Kildgaard S."/>
            <person name="Isbrandt T."/>
            <person name="Kuo A."/>
            <person name="Sato A."/>
            <person name="Lyhne E.K."/>
            <person name="Kogle M.E."/>
            <person name="Wiebenga A."/>
            <person name="Kun R.S."/>
            <person name="Lubbers R.J."/>
            <person name="Makela M.R."/>
            <person name="Barry K."/>
            <person name="Chovatia M."/>
            <person name="Clum A."/>
            <person name="Daum C."/>
            <person name="Haridas S."/>
            <person name="He G."/>
            <person name="LaButti K."/>
            <person name="Lipzen A."/>
            <person name="Mondo S."/>
            <person name="Riley R."/>
            <person name="Salamov A."/>
            <person name="Simmons B.A."/>
            <person name="Magnuson J.K."/>
            <person name="Henrissat B."/>
            <person name="Mortensen U.H."/>
            <person name="Larsen T.O."/>
            <person name="Devries R.P."/>
            <person name="Grigoriev I.V."/>
            <person name="Machida M."/>
            <person name="Baker S.E."/>
            <person name="Andersen M.R."/>
        </authorList>
    </citation>
    <scope>NUCLEOTIDE SEQUENCE [LARGE SCALE GENOMIC DNA]</scope>
    <source>
        <strain evidence="6 7">IBT 29228</strain>
    </source>
</reference>
<dbReference type="Gene3D" id="3.60.15.10">
    <property type="entry name" value="Ribonuclease Z/Hydroxyacylglutathione hydrolase-like"/>
    <property type="match status" value="1"/>
</dbReference>
<proteinExistence type="inferred from homology"/>
<keyword evidence="4" id="KW-0862">Zinc</keyword>
<sequence length="364" mass="40543">MSPLSPPANSPPLGLPPSNQTVDVKVIDSTARIRVPMTAFVKDQIPGHEFLECPSYTFLVEHISGQKVLFDLGVRKDINGFPPVVLNVIKNNIGMTVENDIATILENEGTIKVKDINAIIWSHWHMDHSGDPSTFPSTTSLVVGPGFKENMLPGYPINPMGRILESDYQGRELCEIDFESRKLQIGRFRAFDYFGDGSFYLLDSPGHTVGHMCALARTTPSTFIFMGGDACHHCGSLRPTEYIPLPNEISPSPFSIPRYAPNSTCPGTLLEEIHPHRSRVTPFYTGLAPAPDRNVEEAEKSLNKMADFDASEDVFVAIAHDSSLLDIIDFFPKKVNDWKEKGWKEASRWRFLEDFHKAVPSSTL</sequence>
<dbReference type="SUPFAM" id="SSF56281">
    <property type="entry name" value="Metallo-hydrolase/oxidoreductase"/>
    <property type="match status" value="1"/>
</dbReference>
<dbReference type="EMBL" id="ML736155">
    <property type="protein sequence ID" value="KAE8383445.1"/>
    <property type="molecule type" value="Genomic_DNA"/>
</dbReference>
<keyword evidence="2" id="KW-0479">Metal-binding</keyword>
<dbReference type="Proteomes" id="UP000326198">
    <property type="component" value="Unassembled WGS sequence"/>
</dbReference>
<dbReference type="PANTHER" id="PTHR42978">
    <property type="entry name" value="QUORUM-QUENCHING LACTONASE YTNP-RELATED-RELATED"/>
    <property type="match status" value="1"/>
</dbReference>
<dbReference type="OrthoDB" id="10250730at2759"/>
<dbReference type="AlphaFoldDB" id="A0A5N7BNN6"/>
<dbReference type="InterPro" id="IPR051013">
    <property type="entry name" value="MBL_superfamily_lactonases"/>
</dbReference>
<comment type="similarity">
    <text evidence="1">Belongs to the metallo-beta-lactamase superfamily.</text>
</comment>
<dbReference type="SMART" id="SM00849">
    <property type="entry name" value="Lactamase_B"/>
    <property type="match status" value="1"/>
</dbReference>
<dbReference type="GO" id="GO:0016787">
    <property type="term" value="F:hydrolase activity"/>
    <property type="evidence" value="ECO:0007669"/>
    <property type="project" value="UniProtKB-KW"/>
</dbReference>
<protein>
    <submittedName>
        <fullName evidence="6">Beta-lactamase-like protein</fullName>
    </submittedName>
</protein>
<evidence type="ECO:0000313" key="6">
    <source>
        <dbReference type="EMBL" id="KAE8383445.1"/>
    </source>
</evidence>
<keyword evidence="3" id="KW-0378">Hydrolase</keyword>
<evidence type="ECO:0000256" key="3">
    <source>
        <dbReference type="ARBA" id="ARBA00022801"/>
    </source>
</evidence>
<keyword evidence="7" id="KW-1185">Reference proteome</keyword>
<feature type="domain" description="Metallo-beta-lactamase" evidence="5">
    <location>
        <begin position="54"/>
        <end position="287"/>
    </location>
</feature>
<name>A0A5N7BNN6_9EURO</name>
<evidence type="ECO:0000256" key="1">
    <source>
        <dbReference type="ARBA" id="ARBA00007749"/>
    </source>
</evidence>
<evidence type="ECO:0000256" key="4">
    <source>
        <dbReference type="ARBA" id="ARBA00022833"/>
    </source>
</evidence>
<dbReference type="CDD" id="cd07730">
    <property type="entry name" value="metallo-hydrolase-like_MBL-fold"/>
    <property type="match status" value="1"/>
</dbReference>
<dbReference type="InterPro" id="IPR036866">
    <property type="entry name" value="RibonucZ/Hydroxyglut_hydro"/>
</dbReference>
<gene>
    <name evidence="6" type="ORF">BDV26DRAFT_302969</name>
</gene>
<evidence type="ECO:0000313" key="7">
    <source>
        <dbReference type="Proteomes" id="UP000326198"/>
    </source>
</evidence>
<dbReference type="InterPro" id="IPR001279">
    <property type="entry name" value="Metallo-B-lactamas"/>
</dbReference>